<dbReference type="InterPro" id="IPR003594">
    <property type="entry name" value="HATPase_dom"/>
</dbReference>
<dbReference type="EMBL" id="JBHSCZ010000004">
    <property type="protein sequence ID" value="MFC4263787.1"/>
    <property type="molecule type" value="Genomic_DNA"/>
</dbReference>
<feature type="signal peptide" evidence="9">
    <location>
        <begin position="1"/>
        <end position="19"/>
    </location>
</feature>
<dbReference type="SMART" id="SM00388">
    <property type="entry name" value="HisKA"/>
    <property type="match status" value="1"/>
</dbReference>
<keyword evidence="6" id="KW-0902">Two-component regulatory system</keyword>
<dbReference type="InterPro" id="IPR019734">
    <property type="entry name" value="TPR_rpt"/>
</dbReference>
<dbReference type="InterPro" id="IPR004358">
    <property type="entry name" value="Sig_transdc_His_kin-like_C"/>
</dbReference>
<keyword evidence="8" id="KW-1133">Transmembrane helix</keyword>
<dbReference type="Pfam" id="PF13181">
    <property type="entry name" value="TPR_8"/>
    <property type="match status" value="1"/>
</dbReference>
<keyword evidence="8" id="KW-0472">Membrane</keyword>
<evidence type="ECO:0000259" key="10">
    <source>
        <dbReference type="PROSITE" id="PS50109"/>
    </source>
</evidence>
<organism evidence="11 12">
    <name type="scientific">Ferruginibacter yonginensis</name>
    <dbReference type="NCBI Taxonomy" id="1310416"/>
    <lineage>
        <taxon>Bacteria</taxon>
        <taxon>Pseudomonadati</taxon>
        <taxon>Bacteroidota</taxon>
        <taxon>Chitinophagia</taxon>
        <taxon>Chitinophagales</taxon>
        <taxon>Chitinophagaceae</taxon>
        <taxon>Ferruginibacter</taxon>
    </lineage>
</organism>
<comment type="caution">
    <text evidence="11">The sequence shown here is derived from an EMBL/GenBank/DDBJ whole genome shotgun (WGS) entry which is preliminary data.</text>
</comment>
<dbReference type="PROSITE" id="PS50005">
    <property type="entry name" value="TPR"/>
    <property type="match status" value="1"/>
</dbReference>
<dbReference type="CDD" id="cd00082">
    <property type="entry name" value="HisKA"/>
    <property type="match status" value="1"/>
</dbReference>
<keyword evidence="9" id="KW-0732">Signal</keyword>
<protein>
    <recommendedName>
        <fullName evidence="2">histidine kinase</fullName>
        <ecNumber evidence="2">2.7.13.3</ecNumber>
    </recommendedName>
</protein>
<dbReference type="Pfam" id="PF13424">
    <property type="entry name" value="TPR_12"/>
    <property type="match status" value="1"/>
</dbReference>
<evidence type="ECO:0000256" key="5">
    <source>
        <dbReference type="ARBA" id="ARBA00022777"/>
    </source>
</evidence>
<dbReference type="Pfam" id="PF02518">
    <property type="entry name" value="HATPase_c"/>
    <property type="match status" value="1"/>
</dbReference>
<feature type="chain" id="PRO_5046280381" description="histidine kinase" evidence="9">
    <location>
        <begin position="20"/>
        <end position="624"/>
    </location>
</feature>
<evidence type="ECO:0000256" key="3">
    <source>
        <dbReference type="ARBA" id="ARBA00022553"/>
    </source>
</evidence>
<evidence type="ECO:0000256" key="1">
    <source>
        <dbReference type="ARBA" id="ARBA00000085"/>
    </source>
</evidence>
<dbReference type="InterPro" id="IPR003661">
    <property type="entry name" value="HisK_dim/P_dom"/>
</dbReference>
<dbReference type="SMART" id="SM00028">
    <property type="entry name" value="TPR"/>
    <property type="match status" value="5"/>
</dbReference>
<dbReference type="InterPro" id="IPR036890">
    <property type="entry name" value="HATPase_C_sf"/>
</dbReference>
<feature type="transmembrane region" description="Helical" evidence="8">
    <location>
        <begin position="355"/>
        <end position="375"/>
    </location>
</feature>
<dbReference type="Proteomes" id="UP001595907">
    <property type="component" value="Unassembled WGS sequence"/>
</dbReference>
<feature type="repeat" description="TPR" evidence="7">
    <location>
        <begin position="80"/>
        <end position="113"/>
    </location>
</feature>
<keyword evidence="3" id="KW-0597">Phosphoprotein</keyword>
<evidence type="ECO:0000256" key="4">
    <source>
        <dbReference type="ARBA" id="ARBA00022679"/>
    </source>
</evidence>
<dbReference type="InterPro" id="IPR005467">
    <property type="entry name" value="His_kinase_dom"/>
</dbReference>
<keyword evidence="8" id="KW-0812">Transmembrane</keyword>
<evidence type="ECO:0000256" key="6">
    <source>
        <dbReference type="ARBA" id="ARBA00023012"/>
    </source>
</evidence>
<evidence type="ECO:0000256" key="8">
    <source>
        <dbReference type="SAM" id="Phobius"/>
    </source>
</evidence>
<dbReference type="SUPFAM" id="SSF48452">
    <property type="entry name" value="TPR-like"/>
    <property type="match status" value="2"/>
</dbReference>
<evidence type="ECO:0000256" key="2">
    <source>
        <dbReference type="ARBA" id="ARBA00012438"/>
    </source>
</evidence>
<keyword evidence="4" id="KW-0808">Transferase</keyword>
<dbReference type="InterPro" id="IPR036097">
    <property type="entry name" value="HisK_dim/P_sf"/>
</dbReference>
<dbReference type="PANTHER" id="PTHR43711:SF1">
    <property type="entry name" value="HISTIDINE KINASE 1"/>
    <property type="match status" value="1"/>
</dbReference>
<dbReference type="Gene3D" id="1.25.40.10">
    <property type="entry name" value="Tetratricopeptide repeat domain"/>
    <property type="match status" value="2"/>
</dbReference>
<dbReference type="SMART" id="SM00387">
    <property type="entry name" value="HATPase_c"/>
    <property type="match status" value="1"/>
</dbReference>
<dbReference type="Gene3D" id="1.10.287.130">
    <property type="match status" value="1"/>
</dbReference>
<keyword evidence="12" id="KW-1185">Reference proteome</keyword>
<dbReference type="PROSITE" id="PS50109">
    <property type="entry name" value="HIS_KIN"/>
    <property type="match status" value="1"/>
</dbReference>
<proteinExistence type="predicted"/>
<dbReference type="InterPro" id="IPR050736">
    <property type="entry name" value="Sensor_HK_Regulatory"/>
</dbReference>
<reference evidence="12" key="1">
    <citation type="journal article" date="2019" name="Int. J. Syst. Evol. Microbiol.">
        <title>The Global Catalogue of Microorganisms (GCM) 10K type strain sequencing project: providing services to taxonomists for standard genome sequencing and annotation.</title>
        <authorList>
            <consortium name="The Broad Institute Genomics Platform"/>
            <consortium name="The Broad Institute Genome Sequencing Center for Infectious Disease"/>
            <person name="Wu L."/>
            <person name="Ma J."/>
        </authorList>
    </citation>
    <scope>NUCLEOTIDE SEQUENCE [LARGE SCALE GENOMIC DNA]</scope>
    <source>
        <strain evidence="12">CECT 8289</strain>
    </source>
</reference>
<comment type="catalytic activity">
    <reaction evidence="1">
        <text>ATP + protein L-histidine = ADP + protein N-phospho-L-histidine.</text>
        <dbReference type="EC" id="2.7.13.3"/>
    </reaction>
</comment>
<dbReference type="Gene3D" id="3.30.565.10">
    <property type="entry name" value="Histidine kinase-like ATPase, C-terminal domain"/>
    <property type="match status" value="1"/>
</dbReference>
<dbReference type="SUPFAM" id="SSF47384">
    <property type="entry name" value="Homodimeric domain of signal transducing histidine kinase"/>
    <property type="match status" value="1"/>
</dbReference>
<dbReference type="EC" id="2.7.13.3" evidence="2"/>
<feature type="domain" description="Histidine kinase" evidence="10">
    <location>
        <begin position="411"/>
        <end position="624"/>
    </location>
</feature>
<sequence>MIKLVVSIALLMLQLMATAQNKEIDSLLKVLSKETVDSNLLKLNFTIGGLYMFDNSKKAITYFENTIPLAEKLNRPIDKANSYLRIGYCYRTQANFEKSLDNYLKAATIYETEKNAPKLGEIFISIGDVYCDNKNLKKSSLYLDKAEAIILQLKDSFQLSHLYYSKGILYDLKNNLDSSTIFFKNAYDIGVGLKSNMVIINSLSSIAINYKKQGKLKESLATLDSVLNIYNRIGATPDFLASLYNTYGGTYAAAKDYTKAKIAFEKSLSYSKIANTPDIEMTNYENMAELFAAMNDYKQQAIYLKKYYSLKDSIYSTDSKNKLVELEADYQIEKKNIELIKKEGDITKQKNQRNIFIIIALSAVLFLGGLSIFYGRIKKKNKTLHESNIIINQQKEELTTLNNVKDRLFSIISHDLRNPLITLRSYLMLADNNQITADQKQQFKKQTMQAVVQTSDMLDNLLAWANMQIKNTQVNVVPIHLKNCIDDVTSLVQAQAMQKNITIQQNLQVNTALGDENIINIAFRNLLTNAIKYSHNNGIIIINAQQHHNKIWLQIIDEGIGMTAQQIADFNNHQIDTTKGTSGEKGTGLGLFLTKELLAKIDAQLLIESNTQKGSTFTIQLNTV</sequence>
<evidence type="ECO:0000313" key="12">
    <source>
        <dbReference type="Proteomes" id="UP001595907"/>
    </source>
</evidence>
<dbReference type="PANTHER" id="PTHR43711">
    <property type="entry name" value="TWO-COMPONENT HISTIDINE KINASE"/>
    <property type="match status" value="1"/>
</dbReference>
<name>A0ABV8QUD8_9BACT</name>
<evidence type="ECO:0000256" key="9">
    <source>
        <dbReference type="SAM" id="SignalP"/>
    </source>
</evidence>
<dbReference type="SUPFAM" id="SSF55874">
    <property type="entry name" value="ATPase domain of HSP90 chaperone/DNA topoisomerase II/histidine kinase"/>
    <property type="match status" value="1"/>
</dbReference>
<dbReference type="PRINTS" id="PR00344">
    <property type="entry name" value="BCTRLSENSOR"/>
</dbReference>
<keyword evidence="7" id="KW-0802">TPR repeat</keyword>
<gene>
    <name evidence="11" type="ORF">ACFOWM_12900</name>
</gene>
<evidence type="ECO:0000256" key="7">
    <source>
        <dbReference type="PROSITE-ProRule" id="PRU00339"/>
    </source>
</evidence>
<keyword evidence="5" id="KW-0418">Kinase</keyword>
<accession>A0ABV8QUD8</accession>
<dbReference type="InterPro" id="IPR011990">
    <property type="entry name" value="TPR-like_helical_dom_sf"/>
</dbReference>
<dbReference type="RefSeq" id="WP_379710810.1">
    <property type="nucleotide sequence ID" value="NZ_JBHSCZ010000004.1"/>
</dbReference>
<dbReference type="Pfam" id="PF00512">
    <property type="entry name" value="HisKA"/>
    <property type="match status" value="1"/>
</dbReference>
<evidence type="ECO:0000313" key="11">
    <source>
        <dbReference type="EMBL" id="MFC4263787.1"/>
    </source>
</evidence>